<dbReference type="Pfam" id="PF13589">
    <property type="entry name" value="HATPase_c_3"/>
    <property type="match status" value="1"/>
</dbReference>
<accession>A0A8S5PWI9</accession>
<dbReference type="SUPFAM" id="SSF55874">
    <property type="entry name" value="ATPase domain of HSP90 chaperone/DNA topoisomerase II/histidine kinase"/>
    <property type="match status" value="1"/>
</dbReference>
<dbReference type="Gene3D" id="3.30.565.10">
    <property type="entry name" value="Histidine kinase-like ATPase, C-terminal domain"/>
    <property type="match status" value="1"/>
</dbReference>
<organism evidence="1">
    <name type="scientific">Peduovirinae sp. ctySy20</name>
    <dbReference type="NCBI Taxonomy" id="2825211"/>
    <lineage>
        <taxon>Viruses</taxon>
        <taxon>Duplodnaviria</taxon>
        <taxon>Heunggongvirae</taxon>
        <taxon>Uroviricota</taxon>
        <taxon>Caudoviricetes</taxon>
        <taxon>Peduoviridae</taxon>
    </lineage>
</organism>
<reference evidence="1" key="1">
    <citation type="journal article" date="2021" name="Proc. Natl. Acad. Sci. U.S.A.">
        <title>A Catalog of Tens of Thousands of Viruses from Human Metagenomes Reveals Hidden Associations with Chronic Diseases.</title>
        <authorList>
            <person name="Tisza M.J."/>
            <person name="Buck C.B."/>
        </authorList>
    </citation>
    <scope>NUCLEOTIDE SEQUENCE</scope>
    <source>
        <strain evidence="1">CtySy20</strain>
    </source>
</reference>
<dbReference type="EMBL" id="BK015526">
    <property type="protein sequence ID" value="DAE11120.1"/>
    <property type="molecule type" value="Genomic_DNA"/>
</dbReference>
<keyword evidence="1" id="KW-0808">Transferase</keyword>
<evidence type="ECO:0000313" key="1">
    <source>
        <dbReference type="EMBL" id="DAE11120.1"/>
    </source>
</evidence>
<name>A0A8S5PWI9_9CAUD</name>
<dbReference type="GO" id="GO:0016301">
    <property type="term" value="F:kinase activity"/>
    <property type="evidence" value="ECO:0007669"/>
    <property type="project" value="UniProtKB-KW"/>
</dbReference>
<keyword evidence="1" id="KW-0418">Kinase</keyword>
<dbReference type="InterPro" id="IPR036890">
    <property type="entry name" value="HATPase_C_sf"/>
</dbReference>
<sequence length="474" mass="53548">MVSPNVKITAFPAKRFFVEMLTRDIELSDSILDLLDNCLDGVLRKNNFTPEQTFGKSDVYKGYHAHIEFDENCFKIVDNCGGIPGNLAENYAFRLGRPSEREAEDLPTIGVYGIGMKRAIFKMGTSAQILSKTDAEQFSVNISPDWMTDDNDWSLELERNDVDLNETGVSITINNLRNDIKASLSKDRDFESDLINIIANHYSLIIKKGFEVKINGKIVKPNSTTLIFDESSIKDNTDGIAPYIYKNESNGVSIKVAVGFYRNLPSDEEEDNLLSGRSTTEKAGWTIICNDRVVLHADKSKLTGWGEAGVPQYHTQFIGISGVVIFTSSKAELLPITTTKRGVDGNSELYLSTKDFMREGLKFFTDFTYKWKTNNEERKQIISTASSLVSTTETDFTKSIPQEKWSTVRRSIGGQVFKPKLPMPRETDPLRQIKFSRRHSEIKLVSEFIFEDATQPPTEVGQHCFDEFLRKAKQ</sequence>
<protein>
    <submittedName>
        <fullName evidence="1">Histidine kinase-, DNA gyrase B-, and HSP90-like ATPase</fullName>
    </submittedName>
</protein>
<proteinExistence type="predicted"/>